<dbReference type="SUPFAM" id="SSF103657">
    <property type="entry name" value="BAR/IMD domain-like"/>
    <property type="match status" value="1"/>
</dbReference>
<feature type="transmembrane region" description="Helical" evidence="2">
    <location>
        <begin position="30"/>
        <end position="52"/>
    </location>
</feature>
<keyword evidence="2" id="KW-1133">Transmembrane helix</keyword>
<feature type="region of interest" description="Disordered" evidence="1">
    <location>
        <begin position="256"/>
        <end position="291"/>
    </location>
</feature>
<dbReference type="Gene3D" id="1.20.1270.60">
    <property type="entry name" value="Arfaptin homology (AH) domain/BAR domain"/>
    <property type="match status" value="2"/>
</dbReference>
<comment type="caution">
    <text evidence="3">The sequence shown here is derived from an EMBL/GenBank/DDBJ whole genome shotgun (WGS) entry which is preliminary data.</text>
</comment>
<dbReference type="OrthoDB" id="27823at2759"/>
<name>A0A5B7CXL1_PORTR</name>
<keyword evidence="2" id="KW-0472">Membrane</keyword>
<organism evidence="3 4">
    <name type="scientific">Portunus trituberculatus</name>
    <name type="common">Swimming crab</name>
    <name type="synonym">Neptunus trituberculatus</name>
    <dbReference type="NCBI Taxonomy" id="210409"/>
    <lineage>
        <taxon>Eukaryota</taxon>
        <taxon>Metazoa</taxon>
        <taxon>Ecdysozoa</taxon>
        <taxon>Arthropoda</taxon>
        <taxon>Crustacea</taxon>
        <taxon>Multicrustacea</taxon>
        <taxon>Malacostraca</taxon>
        <taxon>Eumalacostraca</taxon>
        <taxon>Eucarida</taxon>
        <taxon>Decapoda</taxon>
        <taxon>Pleocyemata</taxon>
        <taxon>Brachyura</taxon>
        <taxon>Eubrachyura</taxon>
        <taxon>Portunoidea</taxon>
        <taxon>Portunidae</taxon>
        <taxon>Portuninae</taxon>
        <taxon>Portunus</taxon>
    </lineage>
</organism>
<evidence type="ECO:0000313" key="4">
    <source>
        <dbReference type="Proteomes" id="UP000324222"/>
    </source>
</evidence>
<evidence type="ECO:0000313" key="3">
    <source>
        <dbReference type="EMBL" id="MPC13785.1"/>
    </source>
</evidence>
<protein>
    <submittedName>
        <fullName evidence="3">Uncharacterized protein</fullName>
    </submittedName>
</protein>
<dbReference type="Proteomes" id="UP000324222">
    <property type="component" value="Unassembled WGS sequence"/>
</dbReference>
<proteinExistence type="predicted"/>
<dbReference type="AlphaFoldDB" id="A0A5B7CXL1"/>
<evidence type="ECO:0000256" key="2">
    <source>
        <dbReference type="SAM" id="Phobius"/>
    </source>
</evidence>
<feature type="compositionally biased region" description="Polar residues" evidence="1">
    <location>
        <begin position="265"/>
        <end position="291"/>
    </location>
</feature>
<accession>A0A5B7CXL1</accession>
<keyword evidence="4" id="KW-1185">Reference proteome</keyword>
<reference evidence="3 4" key="1">
    <citation type="submission" date="2019-05" db="EMBL/GenBank/DDBJ databases">
        <title>Another draft genome of Portunus trituberculatus and its Hox gene families provides insights of decapod evolution.</title>
        <authorList>
            <person name="Jeong J.-H."/>
            <person name="Song I."/>
            <person name="Kim S."/>
            <person name="Choi T."/>
            <person name="Kim D."/>
            <person name="Ryu S."/>
            <person name="Kim W."/>
        </authorList>
    </citation>
    <scope>NUCLEOTIDE SEQUENCE [LARGE SCALE GENOMIC DNA]</scope>
    <source>
        <tissue evidence="3">Muscle</tissue>
    </source>
</reference>
<sequence>MVVVVAVTLETLVPPLPRRPLNFSSSAGNATLATVSLLVLLLVWLLVLAGVVENVEVGDFGGWEVVSQRTKEAAKVTSTCVDFMKQVAAALDVFGKTLVRVAKSSTLPDLEHGELRNSLVTARDGVEALGQDATDAAAAVTSQANQLSNHLTDARLSRRRATEDIKKRQQQVKEGVRRVQHARRNAQDVEETRVRLVRDSFWAVANVCSLLAVHIDQHQDALRTALLQVDVGEEVAAWVSQHRTCQTQPIPLVYSPVPRPPAGMTPTSSARSTLNSAHSTLNSSARSTITG</sequence>
<dbReference type="InterPro" id="IPR027267">
    <property type="entry name" value="AH/BAR_dom_sf"/>
</dbReference>
<evidence type="ECO:0000256" key="1">
    <source>
        <dbReference type="SAM" id="MobiDB-lite"/>
    </source>
</evidence>
<dbReference type="EMBL" id="VSRR010000306">
    <property type="protein sequence ID" value="MPC13785.1"/>
    <property type="molecule type" value="Genomic_DNA"/>
</dbReference>
<gene>
    <name evidence="3" type="ORF">E2C01_006532</name>
</gene>
<keyword evidence="2" id="KW-0812">Transmembrane</keyword>